<proteinExistence type="predicted"/>
<organism evidence="3 4">
    <name type="scientific">Carnegiea gigantea</name>
    <dbReference type="NCBI Taxonomy" id="171969"/>
    <lineage>
        <taxon>Eukaryota</taxon>
        <taxon>Viridiplantae</taxon>
        <taxon>Streptophyta</taxon>
        <taxon>Embryophyta</taxon>
        <taxon>Tracheophyta</taxon>
        <taxon>Spermatophyta</taxon>
        <taxon>Magnoliopsida</taxon>
        <taxon>eudicotyledons</taxon>
        <taxon>Gunneridae</taxon>
        <taxon>Pentapetalae</taxon>
        <taxon>Caryophyllales</taxon>
        <taxon>Cactineae</taxon>
        <taxon>Cactaceae</taxon>
        <taxon>Cactoideae</taxon>
        <taxon>Echinocereeae</taxon>
        <taxon>Carnegiea</taxon>
    </lineage>
</organism>
<dbReference type="PANTHER" id="PTHR33645:SF2">
    <property type="entry name" value="FAMILY PROTEIN, PUTATIVE (DUF3754)-RELATED"/>
    <property type="match status" value="1"/>
</dbReference>
<accession>A0A9Q1KGI7</accession>
<dbReference type="OrthoDB" id="2020015at2759"/>
<dbReference type="InterPro" id="IPR022227">
    <property type="entry name" value="DUF3754"/>
</dbReference>
<dbReference type="Pfam" id="PF12576">
    <property type="entry name" value="DUF3754"/>
    <property type="match status" value="1"/>
</dbReference>
<evidence type="ECO:0000313" key="4">
    <source>
        <dbReference type="Proteomes" id="UP001153076"/>
    </source>
</evidence>
<keyword evidence="4" id="KW-1185">Reference proteome</keyword>
<dbReference type="Proteomes" id="UP001153076">
    <property type="component" value="Unassembled WGS sequence"/>
</dbReference>
<evidence type="ECO:0000313" key="3">
    <source>
        <dbReference type="EMBL" id="KAJ8442540.1"/>
    </source>
</evidence>
<evidence type="ECO:0000256" key="1">
    <source>
        <dbReference type="SAM" id="MobiDB-lite"/>
    </source>
</evidence>
<dbReference type="PANTHER" id="PTHR33645">
    <property type="entry name" value="AMINOPEPTIDASE (DUF3754)"/>
    <property type="match status" value="1"/>
</dbReference>
<reference evidence="3" key="1">
    <citation type="submission" date="2022-04" db="EMBL/GenBank/DDBJ databases">
        <title>Carnegiea gigantea Genome sequencing and assembly v2.</title>
        <authorList>
            <person name="Copetti D."/>
            <person name="Sanderson M.J."/>
            <person name="Burquez A."/>
            <person name="Wojciechowski M.F."/>
        </authorList>
    </citation>
    <scope>NUCLEOTIDE SEQUENCE</scope>
    <source>
        <strain evidence="3">SGP5-SGP5p</strain>
        <tissue evidence="3">Aerial part</tissue>
    </source>
</reference>
<comment type="caution">
    <text evidence="3">The sequence shown here is derived from an EMBL/GenBank/DDBJ whole genome shotgun (WGS) entry which is preliminary data.</text>
</comment>
<dbReference type="AlphaFoldDB" id="A0A9Q1KGI7"/>
<evidence type="ECO:0000256" key="2">
    <source>
        <dbReference type="SAM" id="Phobius"/>
    </source>
</evidence>
<name>A0A9Q1KGI7_9CARY</name>
<keyword evidence="2" id="KW-1133">Transmembrane helix</keyword>
<feature type="transmembrane region" description="Helical" evidence="2">
    <location>
        <begin position="613"/>
        <end position="633"/>
    </location>
</feature>
<protein>
    <submittedName>
        <fullName evidence="3">Uncharacterized protein</fullName>
    </submittedName>
</protein>
<dbReference type="EMBL" id="JAKOGI010000139">
    <property type="protein sequence ID" value="KAJ8442540.1"/>
    <property type="molecule type" value="Genomic_DNA"/>
</dbReference>
<sequence length="723" mass="81094">MLAPPLSSTSWRLGFTPNLSLSSSPSSPRWSHSSSSSSSSSSSFSCTCSSSSTSSVEPLKSVLKPNPSSIPIQNPESPSSPLEEAPKPNFSNDGESDTTKIISRVPVPRQKYIPVSKSSLLEALISMLRSQLHSSDGVDADSTVCHFILLSSCLDSILHAEHKSVLEEMRADYSSTLSVRDEEDLATLGVEMERGIALAEAAEDIGVDGKVNAPPDDTMEFKENQLPFLNGLDFFQLWGSSGDDFLSSVDQQSRASGVAAATRFQRSFMKLLQDAEFEELSVRDLMLTSALNTDYLLNLPIYVDWKKASESNTIIFRRGYNTEKQRGQLIVEKLDYLQSKILQAIFGLASKPLMKTGLWIKEVIQNSIGTDGMQVWFRKLPMWVQDSFLFRQPFSSEAQTLDSVSELDQELHSDLPIWLAAQRAVSRYEGFLSPMGPRSRLLRKFLTKLGLAPSTSEVPFQFDFDDNVASEPHLRPVFLSRISLSDVWRPATRKYCGNDVWRMLKVGFSIIFSQSVLQEPAFQELILLYTEDNRDKEETGKANIPSLRLKIYEKIPMPDLAVIFPHKKLSFRILDTEQELDFTQLLVSHCEIRNHQQMFPFYPAYPVCGVRSAVLLDVIAVTALIIYLIRVALGYKQTRDRYQLLVNRTLYEKTLASGFGAVHFLLDAAEQQQVQMPIDKAVDKLIEFGLVLEKTINGKNVLEVVPCSSAYDALRKRWDSLLS</sequence>
<keyword evidence="2" id="KW-0472">Membrane</keyword>
<gene>
    <name evidence="3" type="ORF">Cgig2_026482</name>
</gene>
<feature type="compositionally biased region" description="Polar residues" evidence="1">
    <location>
        <begin position="1"/>
        <end position="11"/>
    </location>
</feature>
<keyword evidence="2" id="KW-0812">Transmembrane</keyword>
<feature type="region of interest" description="Disordered" evidence="1">
    <location>
        <begin position="1"/>
        <end position="103"/>
    </location>
</feature>
<feature type="compositionally biased region" description="Low complexity" evidence="1">
    <location>
        <begin position="20"/>
        <end position="55"/>
    </location>
</feature>